<reference evidence="5" key="3">
    <citation type="submission" date="2021-02" db="EMBL/GenBank/DDBJ databases">
        <title>Infant gut strain persistence is associated with maternal origin, phylogeny, and functional potential including surface adhesion and iron acquisition.</title>
        <authorList>
            <person name="Lou Y.C."/>
        </authorList>
    </citation>
    <scope>NUCLEOTIDE SEQUENCE</scope>
    <source>
        <strain evidence="5">L3_082_243G1_dasL3_082_243G1_maxbin2.maxbin.015s ta_sub</strain>
    </source>
</reference>
<dbReference type="EMBL" id="WCSY01000004">
    <property type="protein sequence ID" value="KAB4314732.1"/>
    <property type="molecule type" value="Genomic_DNA"/>
</dbReference>
<evidence type="ECO:0000313" key="9">
    <source>
        <dbReference type="EMBL" id="UYU66754.1"/>
    </source>
</evidence>
<name>A0A0P0FRS3_BACT4</name>
<dbReference type="Proteomes" id="UP000440614">
    <property type="component" value="Unassembled WGS sequence"/>
</dbReference>
<dbReference type="EMBL" id="JAHYQA010000003">
    <property type="protein sequence ID" value="MCE9236951.1"/>
    <property type="molecule type" value="Genomic_DNA"/>
</dbReference>
<evidence type="ECO:0000313" key="8">
    <source>
        <dbReference type="EMBL" id="RHD85371.1"/>
    </source>
</evidence>
<accession>A0A0P0FRS3</accession>
<evidence type="ECO:0000313" key="13">
    <source>
        <dbReference type="Proteomes" id="UP000440614"/>
    </source>
</evidence>
<protein>
    <recommendedName>
        <fullName evidence="16">Transmembrane protein</fullName>
    </recommendedName>
</protein>
<keyword evidence="1" id="KW-0472">Membrane</keyword>
<feature type="transmembrane region" description="Helical" evidence="1">
    <location>
        <begin position="68"/>
        <end position="89"/>
    </location>
</feature>
<dbReference type="Proteomes" id="UP000460317">
    <property type="component" value="Unassembled WGS sequence"/>
</dbReference>
<evidence type="ECO:0000313" key="2">
    <source>
        <dbReference type="EMBL" id="KAB4314732.1"/>
    </source>
</evidence>
<reference evidence="7" key="6">
    <citation type="submission" date="2022-10" db="EMBL/GenBank/DDBJ databases">
        <title>Human gut microbiome strain richness.</title>
        <authorList>
            <person name="Chen-Liaw A."/>
        </authorList>
    </citation>
    <scope>NUCLEOTIDE SEQUENCE</scope>
    <source>
        <strain evidence="7">1001283st1_A3_1001283B150304_161114</strain>
    </source>
</reference>
<proteinExistence type="predicted"/>
<dbReference type="Proteomes" id="UP000436858">
    <property type="component" value="Unassembled WGS sequence"/>
</dbReference>
<dbReference type="Proteomes" id="UP000782901">
    <property type="component" value="Unassembled WGS sequence"/>
</dbReference>
<feature type="transmembrane region" description="Helical" evidence="1">
    <location>
        <begin position="40"/>
        <end position="62"/>
    </location>
</feature>
<gene>
    <name evidence="8" type="ORF">DW780_17600</name>
    <name evidence="4" type="ORF">GAN91_20310</name>
    <name evidence="3" type="ORF">GAN93_09175</name>
    <name evidence="2" type="ORF">GAO51_05050</name>
    <name evidence="6" type="ORF">K0H07_07220</name>
    <name evidence="5" type="ORF">KHY35_16685</name>
    <name evidence="9" type="ORF">KQP68_00295</name>
    <name evidence="10" type="ORF">KQP74_16560</name>
    <name evidence="7" type="ORF">PO127_08690</name>
</gene>
<evidence type="ECO:0000313" key="15">
    <source>
        <dbReference type="Proteomes" id="UP001156218"/>
    </source>
</evidence>
<dbReference type="EMBL" id="CP083685">
    <property type="protein sequence ID" value="UYU89555.1"/>
    <property type="molecule type" value="Genomic_DNA"/>
</dbReference>
<dbReference type="EMBL" id="CP083680">
    <property type="protein sequence ID" value="UYU66754.1"/>
    <property type="molecule type" value="Genomic_DNA"/>
</dbReference>
<evidence type="ECO:0000313" key="12">
    <source>
        <dbReference type="Proteomes" id="UP000436858"/>
    </source>
</evidence>
<evidence type="ECO:0000313" key="6">
    <source>
        <dbReference type="EMBL" id="MCE9236951.1"/>
    </source>
</evidence>
<evidence type="ECO:0008006" key="16">
    <source>
        <dbReference type="Google" id="ProtNLM"/>
    </source>
</evidence>
<dbReference type="Proteomes" id="UP000284785">
    <property type="component" value="Unassembled WGS sequence"/>
</dbReference>
<evidence type="ECO:0000313" key="3">
    <source>
        <dbReference type="EMBL" id="KAB4452790.1"/>
    </source>
</evidence>
<evidence type="ECO:0000313" key="11">
    <source>
        <dbReference type="Proteomes" id="UP000284785"/>
    </source>
</evidence>
<keyword evidence="1" id="KW-0812">Transmembrane</keyword>
<organism evidence="2 13">
    <name type="scientific">Bacteroides thetaiotaomicron</name>
    <dbReference type="NCBI Taxonomy" id="818"/>
    <lineage>
        <taxon>Bacteria</taxon>
        <taxon>Pseudomonadati</taxon>
        <taxon>Bacteroidota</taxon>
        <taxon>Bacteroidia</taxon>
        <taxon>Bacteroidales</taxon>
        <taxon>Bacteroidaceae</taxon>
        <taxon>Bacteroides</taxon>
    </lineage>
</organism>
<dbReference type="Proteomes" id="UP001217776">
    <property type="component" value="Unassembled WGS sequence"/>
</dbReference>
<sequence length="165" mass="18585">MSHTIFLIIALVTTGIFLIQFVLSIFFGDIDADVDVDADISSVVSFKGLTHFGIGFGWYMYLVGNADIASYAIGILVGLFFVFAVWFLYKKAYQLQQVNRSEETDQLVGRECTIYFKQSDNKYTVQTNRDGAMREVDVISETGKAYQTGDRTIISSYKDGTLYIK</sequence>
<dbReference type="KEGG" id="btho:Btheta7330_03886"/>
<dbReference type="AlphaFoldDB" id="A0A0P0FRS3"/>
<accession>C6ILD9</accession>
<dbReference type="GeneID" id="60925394"/>
<feature type="transmembrane region" description="Helical" evidence="1">
    <location>
        <begin position="6"/>
        <end position="28"/>
    </location>
</feature>
<evidence type="ECO:0000313" key="5">
    <source>
        <dbReference type="EMBL" id="MBS5412318.1"/>
    </source>
</evidence>
<evidence type="ECO:0000313" key="10">
    <source>
        <dbReference type="EMBL" id="UYU89555.1"/>
    </source>
</evidence>
<reference evidence="12 13" key="2">
    <citation type="journal article" date="2019" name="Nat. Med.">
        <title>A library of human gut bacterial isolates paired with longitudinal multiomics data enables mechanistic microbiome research.</title>
        <authorList>
            <person name="Poyet M."/>
            <person name="Groussin M."/>
            <person name="Gibbons S.M."/>
            <person name="Avila-Pacheco J."/>
            <person name="Jiang X."/>
            <person name="Kearney S.M."/>
            <person name="Perrotta A.R."/>
            <person name="Berdy B."/>
            <person name="Zhao S."/>
            <person name="Lieberman T.D."/>
            <person name="Swanson P.K."/>
            <person name="Smith M."/>
            <person name="Roesemann S."/>
            <person name="Alexander J.E."/>
            <person name="Rich S.A."/>
            <person name="Livny J."/>
            <person name="Vlamakis H."/>
            <person name="Clish C."/>
            <person name="Bullock K."/>
            <person name="Deik A."/>
            <person name="Scott J."/>
            <person name="Pierce K.A."/>
            <person name="Xavier R.J."/>
            <person name="Alm E.J."/>
        </authorList>
    </citation>
    <scope>NUCLEOTIDE SEQUENCE [LARGE SCALE GENOMIC DNA]</scope>
    <source>
        <strain evidence="4 12">BIOML-A162</strain>
        <strain evidence="3 14">BIOML-A165</strain>
        <strain evidence="2 13">BIOML-A188</strain>
    </source>
</reference>
<evidence type="ECO:0000313" key="14">
    <source>
        <dbReference type="Proteomes" id="UP000460317"/>
    </source>
</evidence>
<evidence type="ECO:0000313" key="7">
    <source>
        <dbReference type="EMBL" id="MDC2235820.1"/>
    </source>
</evidence>
<reference evidence="8 11" key="1">
    <citation type="submission" date="2018-08" db="EMBL/GenBank/DDBJ databases">
        <title>A genome reference for cultivated species of the human gut microbiota.</title>
        <authorList>
            <person name="Zou Y."/>
            <person name="Xue W."/>
            <person name="Luo G."/>
        </authorList>
    </citation>
    <scope>NUCLEOTIDE SEQUENCE [LARGE SCALE GENOMIC DNA]</scope>
    <source>
        <strain evidence="8 11">AM30-26</strain>
    </source>
</reference>
<dbReference type="OMA" id="LAWIYKL"/>
<keyword evidence="1" id="KW-1133">Transmembrane helix</keyword>
<dbReference type="Proteomes" id="UP001156218">
    <property type="component" value="Chromosome"/>
</dbReference>
<dbReference type="EMBL" id="QSJP01000017">
    <property type="protein sequence ID" value="RHD85371.1"/>
    <property type="molecule type" value="Genomic_DNA"/>
</dbReference>
<dbReference type="RefSeq" id="WP_008764425.1">
    <property type="nucleotide sequence ID" value="NZ_BAABXH010000002.1"/>
</dbReference>
<evidence type="ECO:0000313" key="4">
    <source>
        <dbReference type="EMBL" id="KAB4477114.1"/>
    </source>
</evidence>
<dbReference type="Proteomes" id="UP001162960">
    <property type="component" value="Chromosome"/>
</dbReference>
<reference evidence="9 15" key="4">
    <citation type="submission" date="2021-06" db="EMBL/GenBank/DDBJ databases">
        <title>Interrogation of the integrated mobile genetic elements in gut-associated Bacteroides with a consensus prediction approach.</title>
        <authorList>
            <person name="Campbell D.E."/>
            <person name="Leigh J.R."/>
            <person name="Kim T."/>
            <person name="England W."/>
            <person name="Whitaker R.J."/>
            <person name="Degnan P.H."/>
        </authorList>
    </citation>
    <scope>NUCLEOTIDE SEQUENCE</scope>
    <source>
        <strain evidence="10">VPI-3443</strain>
        <strain evidence="9 15">WAL8669</strain>
    </source>
</reference>
<dbReference type="Proteomes" id="UP001200544">
    <property type="component" value="Unassembled WGS sequence"/>
</dbReference>
<dbReference type="EMBL" id="WCRY01000023">
    <property type="protein sequence ID" value="KAB4477114.1"/>
    <property type="molecule type" value="Genomic_DNA"/>
</dbReference>
<dbReference type="EMBL" id="WCSB01000007">
    <property type="protein sequence ID" value="KAB4452790.1"/>
    <property type="molecule type" value="Genomic_DNA"/>
</dbReference>
<dbReference type="EMBL" id="JAGZEE010000026">
    <property type="protein sequence ID" value="MBS5412318.1"/>
    <property type="molecule type" value="Genomic_DNA"/>
</dbReference>
<reference evidence="6" key="5">
    <citation type="submission" date="2021-07" db="EMBL/GenBank/DDBJ databases">
        <title>Comparative genomics of Bacteroides fragilis group isolates reveals species-dependent resistance mechanisms and validates clinical tools for resistance prediction.</title>
        <authorList>
            <person name="Wallace M.J."/>
            <person name="Jean S."/>
            <person name="Wallace M.A."/>
            <person name="Carey-Ann B.D."/>
            <person name="Dantas G."/>
        </authorList>
    </citation>
    <scope>NUCLEOTIDE SEQUENCE</scope>
    <source>
        <strain evidence="6">BJH_160</strain>
    </source>
</reference>
<evidence type="ECO:0000256" key="1">
    <source>
        <dbReference type="SAM" id="Phobius"/>
    </source>
</evidence>
<dbReference type="EMBL" id="JAQNVG010000011">
    <property type="protein sequence ID" value="MDC2235820.1"/>
    <property type="molecule type" value="Genomic_DNA"/>
</dbReference>